<evidence type="ECO:0000313" key="7">
    <source>
        <dbReference type="EMBL" id="KAJ1960853.1"/>
    </source>
</evidence>
<evidence type="ECO:0000256" key="5">
    <source>
        <dbReference type="ARBA" id="ARBA00023136"/>
    </source>
</evidence>
<feature type="domain" description="Cation efflux protein transmembrane" evidence="6">
    <location>
        <begin position="69"/>
        <end position="302"/>
    </location>
</feature>
<dbReference type="InterPro" id="IPR058533">
    <property type="entry name" value="Cation_efflux_TM"/>
</dbReference>
<dbReference type="PANTHER" id="PTHR43840:SF15">
    <property type="entry name" value="MITOCHONDRIAL METAL TRANSPORTER 1-RELATED"/>
    <property type="match status" value="1"/>
</dbReference>
<evidence type="ECO:0000256" key="1">
    <source>
        <dbReference type="ARBA" id="ARBA00004141"/>
    </source>
</evidence>
<protein>
    <submittedName>
        <fullName evidence="7">Mitochondrial metal transporter</fullName>
    </submittedName>
</protein>
<gene>
    <name evidence="7" type="primary">MMT2</name>
    <name evidence="7" type="ORF">IWQ62_004075</name>
</gene>
<evidence type="ECO:0000256" key="4">
    <source>
        <dbReference type="ARBA" id="ARBA00022989"/>
    </source>
</evidence>
<sequence>MSSQKEPLSVSCGISQRSLRWFCGTPIASHAGHHHSHGEGGGADHLEEQELLLKAFTRYQDPGSRITLIGMATNIGLTVLKGVGGWLTNSVSLLADAAHSLSDLVSDFVTLFSFKWARLPRDSKYPFGYGRFEPIGALGVSFFLVTTSIGIGQHSLEVLWHLLPQLTDVAVNSPHLLAPSAGASTNDTLIDSSTLLHTHSGSNHSSGHTVDPHALWFAGISVVSKEILYQATMAVARRTNSQVLVANAWHHRSDALSSIVAVVAILGAQFGLPVLDPLGGLLVGAILLKNGIQIGSDAFKELTDYEKSTEMRKIQELVEKAVLDLASTDVTGNSTGTIDPAKGTTPLDLPGSPLLQVNPDKVVAELLSFGKLGAPIPKVRVRKMGPFYHVYVHLTLPVGLDTTCYTVSELLSAQTYLKNGIQRTVPHLQEVVIEWVPAPKVPSLQ</sequence>
<evidence type="ECO:0000259" key="6">
    <source>
        <dbReference type="Pfam" id="PF01545"/>
    </source>
</evidence>
<dbReference type="InterPro" id="IPR050291">
    <property type="entry name" value="CDF_Transporter"/>
</dbReference>
<proteinExistence type="predicted"/>
<accession>A0A9W8E5R1</accession>
<dbReference type="PANTHER" id="PTHR43840">
    <property type="entry name" value="MITOCHONDRIAL METAL TRANSPORTER 1-RELATED"/>
    <property type="match status" value="1"/>
</dbReference>
<keyword evidence="5" id="KW-0472">Membrane</keyword>
<dbReference type="Pfam" id="PF01545">
    <property type="entry name" value="Cation_efflux"/>
    <property type="match status" value="1"/>
</dbReference>
<dbReference type="SUPFAM" id="SSF161111">
    <property type="entry name" value="Cation efflux protein transmembrane domain-like"/>
    <property type="match status" value="1"/>
</dbReference>
<dbReference type="GO" id="GO:0008324">
    <property type="term" value="F:monoatomic cation transmembrane transporter activity"/>
    <property type="evidence" value="ECO:0007669"/>
    <property type="project" value="InterPro"/>
</dbReference>
<dbReference type="Gene3D" id="1.20.1510.10">
    <property type="entry name" value="Cation efflux protein transmembrane domain"/>
    <property type="match status" value="1"/>
</dbReference>
<dbReference type="GO" id="GO:0016020">
    <property type="term" value="C:membrane"/>
    <property type="evidence" value="ECO:0007669"/>
    <property type="project" value="UniProtKB-SubCell"/>
</dbReference>
<dbReference type="OrthoDB" id="435980at2759"/>
<dbReference type="Proteomes" id="UP001150925">
    <property type="component" value="Unassembled WGS sequence"/>
</dbReference>
<dbReference type="NCBIfam" id="TIGR01297">
    <property type="entry name" value="CDF"/>
    <property type="match status" value="1"/>
</dbReference>
<name>A0A9W8E5R1_9FUNG</name>
<dbReference type="InterPro" id="IPR002524">
    <property type="entry name" value="Cation_efflux"/>
</dbReference>
<evidence type="ECO:0000256" key="3">
    <source>
        <dbReference type="ARBA" id="ARBA00022692"/>
    </source>
</evidence>
<comment type="subcellular location">
    <subcellularLocation>
        <location evidence="1">Membrane</location>
        <topology evidence="1">Multi-pass membrane protein</topology>
    </subcellularLocation>
</comment>
<organism evidence="7 8">
    <name type="scientific">Dispira parvispora</name>
    <dbReference type="NCBI Taxonomy" id="1520584"/>
    <lineage>
        <taxon>Eukaryota</taxon>
        <taxon>Fungi</taxon>
        <taxon>Fungi incertae sedis</taxon>
        <taxon>Zoopagomycota</taxon>
        <taxon>Kickxellomycotina</taxon>
        <taxon>Dimargaritomycetes</taxon>
        <taxon>Dimargaritales</taxon>
        <taxon>Dimargaritaceae</taxon>
        <taxon>Dispira</taxon>
    </lineage>
</organism>
<dbReference type="GO" id="GO:0098771">
    <property type="term" value="P:inorganic ion homeostasis"/>
    <property type="evidence" value="ECO:0007669"/>
    <property type="project" value="UniProtKB-ARBA"/>
</dbReference>
<dbReference type="EMBL" id="JANBPY010001253">
    <property type="protein sequence ID" value="KAJ1960853.1"/>
    <property type="molecule type" value="Genomic_DNA"/>
</dbReference>
<comment type="caution">
    <text evidence="7">The sequence shown here is derived from an EMBL/GenBank/DDBJ whole genome shotgun (WGS) entry which is preliminary data.</text>
</comment>
<dbReference type="InterPro" id="IPR027469">
    <property type="entry name" value="Cation_efflux_TMD_sf"/>
</dbReference>
<keyword evidence="2" id="KW-0813">Transport</keyword>
<keyword evidence="4" id="KW-1133">Transmembrane helix</keyword>
<keyword evidence="3" id="KW-0812">Transmembrane</keyword>
<dbReference type="GO" id="GO:0030003">
    <property type="term" value="P:intracellular monoatomic cation homeostasis"/>
    <property type="evidence" value="ECO:0007669"/>
    <property type="project" value="UniProtKB-ARBA"/>
</dbReference>
<evidence type="ECO:0000256" key="2">
    <source>
        <dbReference type="ARBA" id="ARBA00022448"/>
    </source>
</evidence>
<keyword evidence="8" id="KW-1185">Reference proteome</keyword>
<evidence type="ECO:0000313" key="8">
    <source>
        <dbReference type="Proteomes" id="UP001150925"/>
    </source>
</evidence>
<dbReference type="AlphaFoldDB" id="A0A9W8E5R1"/>
<reference evidence="7" key="1">
    <citation type="submission" date="2022-07" db="EMBL/GenBank/DDBJ databases">
        <title>Phylogenomic reconstructions and comparative analyses of Kickxellomycotina fungi.</title>
        <authorList>
            <person name="Reynolds N.K."/>
            <person name="Stajich J.E."/>
            <person name="Barry K."/>
            <person name="Grigoriev I.V."/>
            <person name="Crous P."/>
            <person name="Smith M.E."/>
        </authorList>
    </citation>
    <scope>NUCLEOTIDE SEQUENCE</scope>
    <source>
        <strain evidence="7">RSA 1196</strain>
    </source>
</reference>